<reference evidence="2" key="1">
    <citation type="journal article" date="2020" name="mSystems">
        <title>Genome- and Community-Level Interaction Insights into Carbon Utilization and Element Cycling Functions of Hydrothermarchaeota in Hydrothermal Sediment.</title>
        <authorList>
            <person name="Zhou Z."/>
            <person name="Liu Y."/>
            <person name="Xu W."/>
            <person name="Pan J."/>
            <person name="Luo Z.H."/>
            <person name="Li M."/>
        </authorList>
    </citation>
    <scope>NUCLEOTIDE SEQUENCE [LARGE SCALE GENOMIC DNA]</scope>
    <source>
        <strain evidence="2">SpSt-479</strain>
    </source>
</reference>
<feature type="chain" id="PRO_5031262221" evidence="1">
    <location>
        <begin position="20"/>
        <end position="293"/>
    </location>
</feature>
<organism evidence="2">
    <name type="scientific">Ignavibacterium album</name>
    <dbReference type="NCBI Taxonomy" id="591197"/>
    <lineage>
        <taxon>Bacteria</taxon>
        <taxon>Pseudomonadati</taxon>
        <taxon>Ignavibacteriota</taxon>
        <taxon>Ignavibacteria</taxon>
        <taxon>Ignavibacteriales</taxon>
        <taxon>Ignavibacteriaceae</taxon>
        <taxon>Ignavibacterium</taxon>
    </lineage>
</organism>
<keyword evidence="1" id="KW-0732">Signal</keyword>
<evidence type="ECO:0000256" key="1">
    <source>
        <dbReference type="SAM" id="SignalP"/>
    </source>
</evidence>
<dbReference type="Pfam" id="PF16119">
    <property type="entry name" value="DUF4835"/>
    <property type="match status" value="1"/>
</dbReference>
<sequence>MKKNIFIIFYLLYSISISAQELNCRVTVNYEKLPINNRELLANFASEIETYMNKTQFTNEPFEGEKINCALNIFFTTASSDIEYTAQVVVTSTRPVFKSDRQSPMLTINDANWTFKYEKGQPLYSNQSIYDPITSFLDFYANIIIGFDYETWGEFYGTEFFQKAFNIANLGMNSNYKKGWERTSDAYNRTRLCEDLLNDKFRPFREAFYEYHYGLDLYQVDKPQAQEHIANLVNVLNEMKNKTDINSVLIRTFFDAKNGEITDMLRDYKDVNIFNKLKRIDPSHISKYNEVLK</sequence>
<feature type="signal peptide" evidence="1">
    <location>
        <begin position="1"/>
        <end position="19"/>
    </location>
</feature>
<dbReference type="RefSeq" id="WP_304148217.1">
    <property type="nucleotide sequence ID" value="NZ_JAOAIE010000129.1"/>
</dbReference>
<gene>
    <name evidence="2" type="ORF">ENS31_06480</name>
</gene>
<protein>
    <submittedName>
        <fullName evidence="2">DUF4835 family protein</fullName>
    </submittedName>
</protein>
<dbReference type="InterPro" id="IPR032274">
    <property type="entry name" value="DUF4835"/>
</dbReference>
<comment type="caution">
    <text evidence="2">The sequence shown here is derived from an EMBL/GenBank/DDBJ whole genome shotgun (WGS) entry which is preliminary data.</text>
</comment>
<dbReference type="EMBL" id="DSUJ01000008">
    <property type="protein sequence ID" value="HFI91166.1"/>
    <property type="molecule type" value="Genomic_DNA"/>
</dbReference>
<accession>A0A7V2ZJM0</accession>
<proteinExistence type="predicted"/>
<name>A0A7V2ZJM0_9BACT</name>
<evidence type="ECO:0000313" key="2">
    <source>
        <dbReference type="EMBL" id="HFI91166.1"/>
    </source>
</evidence>
<dbReference type="AlphaFoldDB" id="A0A7V2ZJM0"/>